<dbReference type="InterPro" id="IPR051311">
    <property type="entry name" value="DedA_domain"/>
</dbReference>
<comment type="similarity">
    <text evidence="2">Belongs to the DedA family.</text>
</comment>
<comment type="caution">
    <text evidence="9">The sequence shown here is derived from an EMBL/GenBank/DDBJ whole genome shotgun (WGS) entry which is preliminary data.</text>
</comment>
<feature type="transmembrane region" description="Helical" evidence="7">
    <location>
        <begin position="126"/>
        <end position="148"/>
    </location>
</feature>
<organism evidence="9 10">
    <name type="scientific">Acrocarpospora pleiomorpha</name>
    <dbReference type="NCBI Taxonomy" id="90975"/>
    <lineage>
        <taxon>Bacteria</taxon>
        <taxon>Bacillati</taxon>
        <taxon>Actinomycetota</taxon>
        <taxon>Actinomycetes</taxon>
        <taxon>Streptosporangiales</taxon>
        <taxon>Streptosporangiaceae</taxon>
        <taxon>Acrocarpospora</taxon>
    </lineage>
</organism>
<protein>
    <recommendedName>
        <fullName evidence="8">VTT domain-containing protein</fullName>
    </recommendedName>
</protein>
<sequence>MLWTAMSDHPYALLGPLVLVEGPAATVLAGSLVGTGMATFWPILLIVVAADVAGDSVMYVLGRFGTRPRVARILRRLGLTVQRQDRLTAAVTRSLPRVVAGAKAVDITAVPAFLAAGLARVPYRRFVSWIVPASAVRAAVLLGIGVLFGREAADLLNSPATAIALTLALAVTVGLANLLVRRWAGRRFRVMS</sequence>
<dbReference type="AlphaFoldDB" id="A0A5M3Y0Y2"/>
<evidence type="ECO:0000256" key="7">
    <source>
        <dbReference type="SAM" id="Phobius"/>
    </source>
</evidence>
<evidence type="ECO:0000256" key="1">
    <source>
        <dbReference type="ARBA" id="ARBA00004651"/>
    </source>
</evidence>
<evidence type="ECO:0000256" key="2">
    <source>
        <dbReference type="ARBA" id="ARBA00010792"/>
    </source>
</evidence>
<comment type="subcellular location">
    <subcellularLocation>
        <location evidence="1">Cell membrane</location>
        <topology evidence="1">Multi-pass membrane protein</topology>
    </subcellularLocation>
</comment>
<evidence type="ECO:0000256" key="5">
    <source>
        <dbReference type="ARBA" id="ARBA00022989"/>
    </source>
</evidence>
<dbReference type="Proteomes" id="UP000377595">
    <property type="component" value="Unassembled WGS sequence"/>
</dbReference>
<keyword evidence="4 7" id="KW-0812">Transmembrane</keyword>
<evidence type="ECO:0000313" key="10">
    <source>
        <dbReference type="Proteomes" id="UP000377595"/>
    </source>
</evidence>
<accession>A0A5M3Y0Y2</accession>
<proteinExistence type="inferred from homology"/>
<dbReference type="Pfam" id="PF09335">
    <property type="entry name" value="VTT_dom"/>
    <property type="match status" value="1"/>
</dbReference>
<feature type="transmembrane region" description="Helical" evidence="7">
    <location>
        <begin position="160"/>
        <end position="180"/>
    </location>
</feature>
<dbReference type="InterPro" id="IPR032816">
    <property type="entry name" value="VTT_dom"/>
</dbReference>
<keyword evidence="3" id="KW-1003">Cell membrane</keyword>
<dbReference type="PANTHER" id="PTHR42709:SF6">
    <property type="entry name" value="UNDECAPRENYL PHOSPHATE TRANSPORTER A"/>
    <property type="match status" value="1"/>
</dbReference>
<evidence type="ECO:0000313" key="9">
    <source>
        <dbReference type="EMBL" id="GES26982.1"/>
    </source>
</evidence>
<evidence type="ECO:0000256" key="3">
    <source>
        <dbReference type="ARBA" id="ARBA00022475"/>
    </source>
</evidence>
<name>A0A5M3Y0Y2_9ACTN</name>
<reference evidence="9 10" key="1">
    <citation type="submission" date="2019-10" db="EMBL/GenBank/DDBJ databases">
        <title>Whole genome shotgun sequence of Acrocarpospora pleiomorpha NBRC 16267.</title>
        <authorList>
            <person name="Ichikawa N."/>
            <person name="Kimura A."/>
            <person name="Kitahashi Y."/>
            <person name="Komaki H."/>
            <person name="Oguchi A."/>
        </authorList>
    </citation>
    <scope>NUCLEOTIDE SEQUENCE [LARGE SCALE GENOMIC DNA]</scope>
    <source>
        <strain evidence="9 10">NBRC 16267</strain>
    </source>
</reference>
<evidence type="ECO:0000259" key="8">
    <source>
        <dbReference type="Pfam" id="PF09335"/>
    </source>
</evidence>
<keyword evidence="10" id="KW-1185">Reference proteome</keyword>
<dbReference type="RefSeq" id="WP_344318270.1">
    <property type="nucleotide sequence ID" value="NZ_BAAAHM010000050.1"/>
</dbReference>
<feature type="transmembrane region" description="Helical" evidence="7">
    <location>
        <begin position="39"/>
        <end position="62"/>
    </location>
</feature>
<dbReference type="GO" id="GO:0005886">
    <property type="term" value="C:plasma membrane"/>
    <property type="evidence" value="ECO:0007669"/>
    <property type="project" value="UniProtKB-SubCell"/>
</dbReference>
<evidence type="ECO:0000256" key="4">
    <source>
        <dbReference type="ARBA" id="ARBA00022692"/>
    </source>
</evidence>
<gene>
    <name evidence="9" type="ORF">Aple_098810</name>
</gene>
<evidence type="ECO:0000256" key="6">
    <source>
        <dbReference type="ARBA" id="ARBA00023136"/>
    </source>
</evidence>
<dbReference type="PANTHER" id="PTHR42709">
    <property type="entry name" value="ALKALINE PHOSPHATASE LIKE PROTEIN"/>
    <property type="match status" value="1"/>
</dbReference>
<keyword evidence="5 7" id="KW-1133">Transmembrane helix</keyword>
<keyword evidence="6 7" id="KW-0472">Membrane</keyword>
<feature type="domain" description="VTT" evidence="8">
    <location>
        <begin position="28"/>
        <end position="145"/>
    </location>
</feature>
<dbReference type="EMBL" id="BLAF01000104">
    <property type="protein sequence ID" value="GES26982.1"/>
    <property type="molecule type" value="Genomic_DNA"/>
</dbReference>